<dbReference type="GO" id="GO:0005634">
    <property type="term" value="C:nucleus"/>
    <property type="evidence" value="ECO:0007669"/>
    <property type="project" value="UniProtKB-SubCell"/>
</dbReference>
<feature type="domain" description="ENT" evidence="4">
    <location>
        <begin position="2"/>
        <end position="89"/>
    </location>
</feature>
<dbReference type="PROSITE" id="PS51138">
    <property type="entry name" value="ENT"/>
    <property type="match status" value="1"/>
</dbReference>
<feature type="compositionally biased region" description="Gly residues" evidence="3">
    <location>
        <begin position="196"/>
        <end position="205"/>
    </location>
</feature>
<evidence type="ECO:0000256" key="3">
    <source>
        <dbReference type="SAM" id="MobiDB-lite"/>
    </source>
</evidence>
<dbReference type="InParanoid" id="E1ZS61"/>
<evidence type="ECO:0000259" key="4">
    <source>
        <dbReference type="PROSITE" id="PS51138"/>
    </source>
</evidence>
<dbReference type="GO" id="GO:0050832">
    <property type="term" value="P:defense response to fungus"/>
    <property type="evidence" value="ECO:0007669"/>
    <property type="project" value="InterPro"/>
</dbReference>
<feature type="compositionally biased region" description="Polar residues" evidence="3">
    <location>
        <begin position="216"/>
        <end position="226"/>
    </location>
</feature>
<sequence>MSSPGLQALQTEAYTAVCRAFYAQESLRWEQEDVLTKLRDFWNISNQMHSTITSEMRSDPDVVAVRSGGMPSRGGRGKNAMLAPAPSIGAAGQQAPPLVKQQSAEQLAYAPPPPPRRRQALPAVSEGTSLSSGEVSAYSEGSERSSKLLQRGRSKKGTSKGRAGGGGGSGASKARAGSLGQQPSVRRAGPARPLGAPGGGLGAPMGSGVQRLASGMQRSRSTRQNNGFGGAVDPLGYVGRRLWRFWPLESPPWVEGFIQQWNPDDDGYVIVYDPNTRESTEEVFHFATAVEGGDYVVGEYVDMTQVHGSRRQLEKPYVPPEVLAQGPPPGLLAALAPAPSKKRKSVSGAPVPADAPFEPTYLHARLPVAAEDELQQMLAVLERKERIVEAEINILEYQEANREDIEKRSALERRFQELCDREAALMAEMAALREVVAV</sequence>
<gene>
    <name evidence="5" type="ORF">CHLNCDRAFT_141116</name>
</gene>
<dbReference type="RefSeq" id="XP_005843434.1">
    <property type="nucleotide sequence ID" value="XM_005843372.1"/>
</dbReference>
<organism evidence="6">
    <name type="scientific">Chlorella variabilis</name>
    <name type="common">Green alga</name>
    <dbReference type="NCBI Taxonomy" id="554065"/>
    <lineage>
        <taxon>Eukaryota</taxon>
        <taxon>Viridiplantae</taxon>
        <taxon>Chlorophyta</taxon>
        <taxon>core chlorophytes</taxon>
        <taxon>Trebouxiophyceae</taxon>
        <taxon>Chlorellales</taxon>
        <taxon>Chlorellaceae</taxon>
        <taxon>Chlorella clade</taxon>
        <taxon>Chlorella</taxon>
    </lineage>
</organism>
<dbReference type="PANTHER" id="PTHR33432">
    <property type="entry name" value="PROTEIN EMSY-LIKE 4"/>
    <property type="match status" value="1"/>
</dbReference>
<dbReference type="InterPro" id="IPR033485">
    <property type="entry name" value="EMSY-LIKE_plant"/>
</dbReference>
<reference evidence="5 6" key="1">
    <citation type="journal article" date="2010" name="Plant Cell">
        <title>The Chlorella variabilis NC64A genome reveals adaptation to photosymbiosis, coevolution with viruses, and cryptic sex.</title>
        <authorList>
            <person name="Blanc G."/>
            <person name="Duncan G."/>
            <person name="Agarkova I."/>
            <person name="Borodovsky M."/>
            <person name="Gurnon J."/>
            <person name="Kuo A."/>
            <person name="Lindquist E."/>
            <person name="Lucas S."/>
            <person name="Pangilinan J."/>
            <person name="Polle J."/>
            <person name="Salamov A."/>
            <person name="Terry A."/>
            <person name="Yamada T."/>
            <person name="Dunigan D.D."/>
            <person name="Grigoriev I.V."/>
            <person name="Claverie J.M."/>
            <person name="Van Etten J.L."/>
        </authorList>
    </citation>
    <scope>NUCLEOTIDE SEQUENCE [LARGE SCALE GENOMIC DNA]</scope>
    <source>
        <strain evidence="5 6">NC64A</strain>
    </source>
</reference>
<feature type="region of interest" description="Disordered" evidence="3">
    <location>
        <begin position="67"/>
        <end position="229"/>
    </location>
</feature>
<proteinExistence type="predicted"/>
<keyword evidence="2" id="KW-0539">Nucleus</keyword>
<dbReference type="OrthoDB" id="191196at2759"/>
<accession>E1ZS61</accession>
<evidence type="ECO:0000313" key="6">
    <source>
        <dbReference type="Proteomes" id="UP000008141"/>
    </source>
</evidence>
<dbReference type="FunCoup" id="E1ZS61">
    <property type="interactions" value="562"/>
</dbReference>
<dbReference type="AlphaFoldDB" id="E1ZS61"/>
<dbReference type="InterPro" id="IPR005491">
    <property type="entry name" value="ENT_dom"/>
</dbReference>
<protein>
    <recommendedName>
        <fullName evidence="4">ENT domain-containing protein</fullName>
    </recommendedName>
</protein>
<feature type="compositionally biased region" description="Low complexity" evidence="3">
    <location>
        <begin position="186"/>
        <end position="195"/>
    </location>
</feature>
<dbReference type="PANTHER" id="PTHR33432:SF22">
    <property type="entry name" value="OS10G0436850 PROTEIN"/>
    <property type="match status" value="1"/>
</dbReference>
<dbReference type="GeneID" id="17350755"/>
<feature type="compositionally biased region" description="Basic residues" evidence="3">
    <location>
        <begin position="150"/>
        <end position="159"/>
    </location>
</feature>
<dbReference type="SUPFAM" id="SSF158639">
    <property type="entry name" value="ENT-like"/>
    <property type="match status" value="1"/>
</dbReference>
<dbReference type="Gene3D" id="1.10.1240.40">
    <property type="entry name" value="ENT domain"/>
    <property type="match status" value="1"/>
</dbReference>
<evidence type="ECO:0000256" key="1">
    <source>
        <dbReference type="ARBA" id="ARBA00004123"/>
    </source>
</evidence>
<name>E1ZS61_CHLVA</name>
<keyword evidence="6" id="KW-1185">Reference proteome</keyword>
<dbReference type="OMA" id="INILEYQ"/>
<dbReference type="SMART" id="SM01191">
    <property type="entry name" value="ENT"/>
    <property type="match status" value="1"/>
</dbReference>
<evidence type="ECO:0000313" key="5">
    <source>
        <dbReference type="EMBL" id="EFN51332.1"/>
    </source>
</evidence>
<dbReference type="Proteomes" id="UP000008141">
    <property type="component" value="Unassembled WGS sequence"/>
</dbReference>
<dbReference type="EMBL" id="GL433865">
    <property type="protein sequence ID" value="EFN51332.1"/>
    <property type="molecule type" value="Genomic_DNA"/>
</dbReference>
<evidence type="ECO:0000256" key="2">
    <source>
        <dbReference type="ARBA" id="ARBA00023242"/>
    </source>
</evidence>
<dbReference type="Pfam" id="PF03735">
    <property type="entry name" value="ENT"/>
    <property type="match status" value="1"/>
</dbReference>
<dbReference type="InterPro" id="IPR036142">
    <property type="entry name" value="ENT_dom-like_sf"/>
</dbReference>
<dbReference type="STRING" id="554065.E1ZS61"/>
<dbReference type="KEGG" id="cvr:CHLNCDRAFT_141116"/>
<comment type="subcellular location">
    <subcellularLocation>
        <location evidence="1">Nucleus</location>
    </subcellularLocation>
</comment>